<feature type="domain" description="PIN" evidence="1">
    <location>
        <begin position="4"/>
        <end position="119"/>
    </location>
</feature>
<dbReference type="SUPFAM" id="SSF88723">
    <property type="entry name" value="PIN domain-like"/>
    <property type="match status" value="1"/>
</dbReference>
<gene>
    <name evidence="2" type="ORF">U1T56_00825</name>
</gene>
<dbReference type="PANTHER" id="PTHR36173:SF2">
    <property type="entry name" value="RIBONUCLEASE VAPC16"/>
    <property type="match status" value="1"/>
</dbReference>
<dbReference type="Gene3D" id="3.40.50.1010">
    <property type="entry name" value="5'-nuclease"/>
    <property type="match status" value="1"/>
</dbReference>
<proteinExistence type="predicted"/>
<evidence type="ECO:0000313" key="2">
    <source>
        <dbReference type="EMBL" id="MEK0081679.1"/>
    </source>
</evidence>
<comment type="caution">
    <text evidence="2">The sequence shown here is derived from an EMBL/GenBank/DDBJ whole genome shotgun (WGS) entry which is preliminary data.</text>
</comment>
<sequence>MRLLLDSNALYWFVVEPERLGPAAYAAINDPNHEVYFSAVNLWELAIKRAKGKLRFEDAAMLAAVAAQGFVELPVTARYSLEAASLPLHHNDPFDRMLIAQARLEGLTLVTSDRVFWRYRVLLLEA</sequence>
<evidence type="ECO:0000313" key="3">
    <source>
        <dbReference type="Proteomes" id="UP001375743"/>
    </source>
</evidence>
<dbReference type="PANTHER" id="PTHR36173">
    <property type="entry name" value="RIBONUCLEASE VAPC16-RELATED"/>
    <property type="match status" value="1"/>
</dbReference>
<dbReference type="Pfam" id="PF01850">
    <property type="entry name" value="PIN"/>
    <property type="match status" value="1"/>
</dbReference>
<accession>A0ABU8XL62</accession>
<dbReference type="InterPro" id="IPR029060">
    <property type="entry name" value="PIN-like_dom_sf"/>
</dbReference>
<keyword evidence="3" id="KW-1185">Reference proteome</keyword>
<dbReference type="InterPro" id="IPR002716">
    <property type="entry name" value="PIN_dom"/>
</dbReference>
<reference evidence="2 3" key="1">
    <citation type="submission" date="2024-01" db="EMBL/GenBank/DDBJ databases">
        <title>Multi-omics insights into the function and evolution of sodium benzoate biodegradation pathways in Benzoatithermus flavus gen. nov., sp. nov. from hot spring.</title>
        <authorList>
            <person name="Hu C.-J."/>
            <person name="Li W.-J."/>
        </authorList>
    </citation>
    <scope>NUCLEOTIDE SEQUENCE [LARGE SCALE GENOMIC DNA]</scope>
    <source>
        <strain evidence="2 3">SYSU G07066</strain>
    </source>
</reference>
<name>A0ABU8XL62_9PROT</name>
<dbReference type="Proteomes" id="UP001375743">
    <property type="component" value="Unassembled WGS sequence"/>
</dbReference>
<dbReference type="RefSeq" id="WP_418157530.1">
    <property type="nucleotide sequence ID" value="NZ_JBBLZC010000001.1"/>
</dbReference>
<dbReference type="CDD" id="cd09872">
    <property type="entry name" value="PIN_Sll0205-like"/>
    <property type="match status" value="1"/>
</dbReference>
<evidence type="ECO:0000259" key="1">
    <source>
        <dbReference type="Pfam" id="PF01850"/>
    </source>
</evidence>
<dbReference type="InterPro" id="IPR052919">
    <property type="entry name" value="TA_system_RNase"/>
</dbReference>
<protein>
    <submittedName>
        <fullName evidence="2">Type II toxin-antitoxin system VapC family toxin</fullName>
    </submittedName>
</protein>
<organism evidence="2 3">
    <name type="scientific">Benzoatithermus flavus</name>
    <dbReference type="NCBI Taxonomy" id="3108223"/>
    <lineage>
        <taxon>Bacteria</taxon>
        <taxon>Pseudomonadati</taxon>
        <taxon>Pseudomonadota</taxon>
        <taxon>Alphaproteobacteria</taxon>
        <taxon>Geminicoccales</taxon>
        <taxon>Geminicoccaceae</taxon>
        <taxon>Benzoatithermus</taxon>
    </lineage>
</organism>
<dbReference type="EMBL" id="JBBLZC010000001">
    <property type="protein sequence ID" value="MEK0081679.1"/>
    <property type="molecule type" value="Genomic_DNA"/>
</dbReference>
<dbReference type="InterPro" id="IPR041705">
    <property type="entry name" value="PIN_Sll0205"/>
</dbReference>